<comment type="caution">
    <text evidence="6">The sequence shown here is derived from an EMBL/GenBank/DDBJ whole genome shotgun (WGS) entry which is preliminary data.</text>
</comment>
<dbReference type="InterPro" id="IPR006118">
    <property type="entry name" value="Recombinase_CS"/>
</dbReference>
<dbReference type="AlphaFoldDB" id="A0A369AMJ9"/>
<dbReference type="SMART" id="SM00857">
    <property type="entry name" value="Resolvase"/>
    <property type="match status" value="1"/>
</dbReference>
<dbReference type="InterPro" id="IPR050639">
    <property type="entry name" value="SSR_resolvase"/>
</dbReference>
<dbReference type="Pfam" id="PF00239">
    <property type="entry name" value="Resolvase"/>
    <property type="match status" value="1"/>
</dbReference>
<dbReference type="CDD" id="cd03768">
    <property type="entry name" value="SR_ResInv"/>
    <property type="match status" value="1"/>
</dbReference>
<keyword evidence="4" id="KW-0233">DNA recombination</keyword>
<name>A0A369AMJ9_9ENTE</name>
<keyword evidence="2" id="KW-0229">DNA integration</keyword>
<protein>
    <submittedName>
        <fullName evidence="6">DNA invertase Pin</fullName>
    </submittedName>
</protein>
<dbReference type="PROSITE" id="PS00397">
    <property type="entry name" value="RECOMBINASES_1"/>
    <property type="match status" value="1"/>
</dbReference>
<evidence type="ECO:0000313" key="6">
    <source>
        <dbReference type="EMBL" id="RST98667.1"/>
    </source>
</evidence>
<dbReference type="Proteomes" id="UP000288197">
    <property type="component" value="Unassembled WGS sequence"/>
</dbReference>
<dbReference type="GO" id="GO:0000150">
    <property type="term" value="F:DNA strand exchange activity"/>
    <property type="evidence" value="ECO:0007669"/>
    <property type="project" value="InterPro"/>
</dbReference>
<dbReference type="PROSITE" id="PS51736">
    <property type="entry name" value="RECOMBINASES_3"/>
    <property type="match status" value="1"/>
</dbReference>
<dbReference type="GO" id="GO:0015074">
    <property type="term" value="P:DNA integration"/>
    <property type="evidence" value="ECO:0007669"/>
    <property type="project" value="UniProtKB-KW"/>
</dbReference>
<evidence type="ECO:0000313" key="7">
    <source>
        <dbReference type="Proteomes" id="UP000288197"/>
    </source>
</evidence>
<keyword evidence="3" id="KW-0238">DNA-binding</keyword>
<dbReference type="PANTHER" id="PTHR30461">
    <property type="entry name" value="DNA-INVERTASE FROM LAMBDOID PROPHAGE"/>
    <property type="match status" value="1"/>
</dbReference>
<dbReference type="GO" id="GO:0003677">
    <property type="term" value="F:DNA binding"/>
    <property type="evidence" value="ECO:0007669"/>
    <property type="project" value="UniProtKB-KW"/>
</dbReference>
<keyword evidence="7" id="KW-1185">Reference proteome</keyword>
<dbReference type="GeneID" id="63147523"/>
<feature type="active site" description="O-(5'-phospho-DNA)-serine intermediate" evidence="5">
    <location>
        <position position="12"/>
    </location>
</feature>
<dbReference type="EMBL" id="NGJX01000019">
    <property type="protein sequence ID" value="RST98667.1"/>
    <property type="molecule type" value="Genomic_DNA"/>
</dbReference>
<evidence type="ECO:0000256" key="2">
    <source>
        <dbReference type="ARBA" id="ARBA00022908"/>
    </source>
</evidence>
<evidence type="ECO:0000256" key="1">
    <source>
        <dbReference type="ARBA" id="ARBA00009913"/>
    </source>
</evidence>
<proteinExistence type="inferred from homology"/>
<evidence type="ECO:0000256" key="5">
    <source>
        <dbReference type="PIRSR" id="PIRSR606118-50"/>
    </source>
</evidence>
<comment type="similarity">
    <text evidence="1">Belongs to the site-specific recombinase resolvase family.</text>
</comment>
<dbReference type="RefSeq" id="WP_114290527.1">
    <property type="nucleotide sequence ID" value="NZ_NGJX01000019.1"/>
</dbReference>
<organism evidence="6 7">
    <name type="scientific">Vagococcus fluvialis</name>
    <dbReference type="NCBI Taxonomy" id="2738"/>
    <lineage>
        <taxon>Bacteria</taxon>
        <taxon>Bacillati</taxon>
        <taxon>Bacillota</taxon>
        <taxon>Bacilli</taxon>
        <taxon>Lactobacillales</taxon>
        <taxon>Enterococcaceae</taxon>
        <taxon>Vagococcus</taxon>
    </lineage>
</organism>
<accession>A0A369AMJ9</accession>
<dbReference type="SUPFAM" id="SSF53041">
    <property type="entry name" value="Resolvase-like"/>
    <property type="match status" value="1"/>
</dbReference>
<dbReference type="Gene3D" id="1.10.10.60">
    <property type="entry name" value="Homeodomain-like"/>
    <property type="match status" value="1"/>
</dbReference>
<evidence type="ECO:0000256" key="3">
    <source>
        <dbReference type="ARBA" id="ARBA00023125"/>
    </source>
</evidence>
<dbReference type="PANTHER" id="PTHR30461:SF26">
    <property type="entry name" value="RESOLVASE HOMOLOG YNEB"/>
    <property type="match status" value="1"/>
</dbReference>
<dbReference type="OrthoDB" id="9797501at2"/>
<reference evidence="6 7" key="1">
    <citation type="submission" date="2017-05" db="EMBL/GenBank/DDBJ databases">
        <title>Vagococcus spp. assemblies.</title>
        <authorList>
            <person name="Gulvik C.A."/>
        </authorList>
    </citation>
    <scope>NUCLEOTIDE SEQUENCE [LARGE SCALE GENOMIC DNA]</scope>
    <source>
        <strain evidence="6 7">NCFB 2497</strain>
    </source>
</reference>
<dbReference type="InterPro" id="IPR006119">
    <property type="entry name" value="Resolv_N"/>
</dbReference>
<gene>
    <name evidence="6" type="ORF">CBF32_12765</name>
</gene>
<sequence>MSKTIYGYARVSTSNQSLASQKEALMNHGVEKINLFAEKFTGTQTNRPAFSLLLETVQAGDTVIVTKLDRFARNTKEALSVIDVLFEKGVSIHVLNLGVIENNPVGKMMYTLLLSVAEMEREMIVERSLEGKEYAKKHKSDYKEGRPKAVITKAKRHAYELLEEYSYKEVAERTGFSISTLHRIRRQVENK</sequence>
<dbReference type="Gene3D" id="3.40.50.1390">
    <property type="entry name" value="Resolvase, N-terminal catalytic domain"/>
    <property type="match status" value="1"/>
</dbReference>
<dbReference type="InterPro" id="IPR036162">
    <property type="entry name" value="Resolvase-like_N_sf"/>
</dbReference>
<evidence type="ECO:0000256" key="4">
    <source>
        <dbReference type="ARBA" id="ARBA00023172"/>
    </source>
</evidence>